<dbReference type="KEGG" id="acou:A5CBH24_09000"/>
<evidence type="ECO:0000259" key="4">
    <source>
        <dbReference type="PROSITE" id="PS51379"/>
    </source>
</evidence>
<sequence length="382" mass="42470">MEYRTLGRTGLRVSAVALGCEGFMHKRAEEVKADFDFAIGHGINFVDIYSSNPDLRADIGAALEGRRGEFIIQGHLCTVWENDQYLRTRDPQKSADSFERQLRQLRTDYLDVGMIHYVDAEADLRTVFDGPIIRLAQRLKAEGRIRSIGLSSHNPAVARMAVETELVDVLMFSINPAYDLQPASEDVDALWADESYARTLHNVDPERERLYELCERTGVGIDVMKVYGGGDLLSEANSPFGRALTPVQCIEYALTRPAVAAVMVGCKSRAEIEAALAWCDAPAAERDYTAVMTGLERFSWRGHCMYCGHCAPCSAGIDIAAVNKFRNLAQVQGEIPETVREHYRTLAHHASECIGCGLCEPRCPFGVEIVEAMHRAAERFGY</sequence>
<dbReference type="GeneID" id="78341617"/>
<evidence type="ECO:0000256" key="3">
    <source>
        <dbReference type="ARBA" id="ARBA00023014"/>
    </source>
</evidence>
<dbReference type="PANTHER" id="PTHR43312">
    <property type="entry name" value="D-THREO-ALDOSE 1-DEHYDROGENASE"/>
    <property type="match status" value="1"/>
</dbReference>
<feature type="domain" description="4Fe-4S ferredoxin-type" evidence="4">
    <location>
        <begin position="344"/>
        <end position="373"/>
    </location>
</feature>
<dbReference type="PROSITE" id="PS00198">
    <property type="entry name" value="4FE4S_FER_1"/>
    <property type="match status" value="1"/>
</dbReference>
<evidence type="ECO:0000313" key="6">
    <source>
        <dbReference type="Proteomes" id="UP000318946"/>
    </source>
</evidence>
<gene>
    <name evidence="5" type="ORF">A5CBH24_09000</name>
</gene>
<dbReference type="AlphaFoldDB" id="A0A4Y1WRX7"/>
<proteinExistence type="predicted"/>
<dbReference type="Gene3D" id="3.20.20.100">
    <property type="entry name" value="NADP-dependent oxidoreductase domain"/>
    <property type="match status" value="1"/>
</dbReference>
<dbReference type="Pfam" id="PF13534">
    <property type="entry name" value="Fer4_17"/>
    <property type="match status" value="1"/>
</dbReference>
<accession>A0A4Y1WRX7</accession>
<evidence type="ECO:0000256" key="1">
    <source>
        <dbReference type="ARBA" id="ARBA00022723"/>
    </source>
</evidence>
<evidence type="ECO:0000313" key="5">
    <source>
        <dbReference type="EMBL" id="BBL03587.1"/>
    </source>
</evidence>
<dbReference type="Pfam" id="PF00248">
    <property type="entry name" value="Aldo_ket_red"/>
    <property type="match status" value="1"/>
</dbReference>
<evidence type="ECO:0000256" key="2">
    <source>
        <dbReference type="ARBA" id="ARBA00023004"/>
    </source>
</evidence>
<dbReference type="InterPro" id="IPR017900">
    <property type="entry name" value="4Fe4S_Fe_S_CS"/>
</dbReference>
<dbReference type="InterPro" id="IPR017896">
    <property type="entry name" value="4Fe4S_Fe-S-bd"/>
</dbReference>
<dbReference type="InterPro" id="IPR023210">
    <property type="entry name" value="NADP_OxRdtase_dom"/>
</dbReference>
<dbReference type="InterPro" id="IPR036812">
    <property type="entry name" value="NAD(P)_OxRdtase_dom_sf"/>
</dbReference>
<dbReference type="PANTHER" id="PTHR43312:SF1">
    <property type="entry name" value="NADP-DEPENDENT OXIDOREDUCTASE DOMAIN-CONTAINING PROTEIN"/>
    <property type="match status" value="1"/>
</dbReference>
<dbReference type="SUPFAM" id="SSF46548">
    <property type="entry name" value="alpha-helical ferredoxin"/>
    <property type="match status" value="1"/>
</dbReference>
<keyword evidence="2" id="KW-0408">Iron</keyword>
<dbReference type="Proteomes" id="UP000318946">
    <property type="component" value="Chromosome"/>
</dbReference>
<keyword evidence="6" id="KW-1185">Reference proteome</keyword>
<protein>
    <submittedName>
        <fullName evidence="5">(4Fe-4S)-binding protein</fullName>
    </submittedName>
</protein>
<name>A0A4Y1WRX7_9BACT</name>
<dbReference type="PROSITE" id="PS51379">
    <property type="entry name" value="4FE4S_FER_2"/>
    <property type="match status" value="1"/>
</dbReference>
<reference evidence="6" key="1">
    <citation type="submission" date="2019-06" db="EMBL/GenBank/DDBJ databases">
        <title>Alistipes onderdonkii subsp. vulgaris subsp. nov., Alistipes dispar sp. nov. and Alistipes communis sp. nov., isolated from human faeces, and creation of Alistipes onderdonkii subsp. onderdonkii subsp. nov.</title>
        <authorList>
            <person name="Sakamoto M."/>
            <person name="Ikeyama N."/>
            <person name="Ogata Y."/>
            <person name="Suda W."/>
            <person name="Iino T."/>
            <person name="Hattori M."/>
            <person name="Ohkuma M."/>
        </authorList>
    </citation>
    <scope>NUCLEOTIDE SEQUENCE [LARGE SCALE GENOMIC DNA]</scope>
    <source>
        <strain evidence="6">5CBH24</strain>
    </source>
</reference>
<dbReference type="CDD" id="cd19100">
    <property type="entry name" value="AKR_unchar"/>
    <property type="match status" value="1"/>
</dbReference>
<dbReference type="RefSeq" id="WP_141412348.1">
    <property type="nucleotide sequence ID" value="NZ_AP019735.1"/>
</dbReference>
<dbReference type="InterPro" id="IPR053135">
    <property type="entry name" value="AKR2_Oxidoreductase"/>
</dbReference>
<dbReference type="EMBL" id="AP019735">
    <property type="protein sequence ID" value="BBL03587.1"/>
    <property type="molecule type" value="Genomic_DNA"/>
</dbReference>
<dbReference type="GO" id="GO:0051536">
    <property type="term" value="F:iron-sulfur cluster binding"/>
    <property type="evidence" value="ECO:0007669"/>
    <property type="project" value="UniProtKB-KW"/>
</dbReference>
<keyword evidence="3" id="KW-0411">Iron-sulfur</keyword>
<dbReference type="OrthoDB" id="9773828at2"/>
<dbReference type="GO" id="GO:0046872">
    <property type="term" value="F:metal ion binding"/>
    <property type="evidence" value="ECO:0007669"/>
    <property type="project" value="UniProtKB-KW"/>
</dbReference>
<keyword evidence="1" id="KW-0479">Metal-binding</keyword>
<dbReference type="SUPFAM" id="SSF51430">
    <property type="entry name" value="NAD(P)-linked oxidoreductase"/>
    <property type="match status" value="1"/>
</dbReference>
<organism evidence="5 6">
    <name type="scientific">Alistipes communis</name>
    <dbReference type="NCBI Taxonomy" id="2585118"/>
    <lineage>
        <taxon>Bacteria</taxon>
        <taxon>Pseudomonadati</taxon>
        <taxon>Bacteroidota</taxon>
        <taxon>Bacteroidia</taxon>
        <taxon>Bacteroidales</taxon>
        <taxon>Rikenellaceae</taxon>
        <taxon>Alistipes</taxon>
    </lineage>
</organism>